<dbReference type="Proteomes" id="UP000563524">
    <property type="component" value="Unassembled WGS sequence"/>
</dbReference>
<accession>A0A840HZK2</accession>
<gene>
    <name evidence="6" type="ORF">GGQ59_000347</name>
</gene>
<keyword evidence="7" id="KW-1185">Reference proteome</keyword>
<dbReference type="PANTHER" id="PTHR43179">
    <property type="entry name" value="RHAMNOSYLTRANSFERASE WBBL"/>
    <property type="match status" value="1"/>
</dbReference>
<protein>
    <submittedName>
        <fullName evidence="6">GT2 family glycosyltransferase</fullName>
    </submittedName>
</protein>
<dbReference type="AlphaFoldDB" id="A0A840HZK2"/>
<evidence type="ECO:0000256" key="2">
    <source>
        <dbReference type="ARBA" id="ARBA00022676"/>
    </source>
</evidence>
<dbReference type="PANTHER" id="PTHR43179:SF12">
    <property type="entry name" value="GALACTOFURANOSYLTRANSFERASE GLFT2"/>
    <property type="match status" value="1"/>
</dbReference>
<dbReference type="InterPro" id="IPR027791">
    <property type="entry name" value="Galactosyl_T_C"/>
</dbReference>
<dbReference type="Pfam" id="PF02709">
    <property type="entry name" value="Glyco_transf_7C"/>
    <property type="match status" value="1"/>
</dbReference>
<keyword evidence="2" id="KW-0328">Glycosyltransferase</keyword>
<dbReference type="Pfam" id="PF00535">
    <property type="entry name" value="Glycos_transf_2"/>
    <property type="match status" value="1"/>
</dbReference>
<comment type="caution">
    <text evidence="6">The sequence shown here is derived from an EMBL/GenBank/DDBJ whole genome shotgun (WGS) entry which is preliminary data.</text>
</comment>
<evidence type="ECO:0000256" key="3">
    <source>
        <dbReference type="ARBA" id="ARBA00022679"/>
    </source>
</evidence>
<evidence type="ECO:0000256" key="1">
    <source>
        <dbReference type="ARBA" id="ARBA00006739"/>
    </source>
</evidence>
<reference evidence="6 7" key="1">
    <citation type="submission" date="2020-08" db="EMBL/GenBank/DDBJ databases">
        <title>Genomic Encyclopedia of Type Strains, Phase IV (KMG-IV): sequencing the most valuable type-strain genomes for metagenomic binning, comparative biology and taxonomic classification.</title>
        <authorList>
            <person name="Goeker M."/>
        </authorList>
    </citation>
    <scope>NUCLEOTIDE SEQUENCE [LARGE SCALE GENOMIC DNA]</scope>
    <source>
        <strain evidence="6 7">DSM 102850</strain>
    </source>
</reference>
<evidence type="ECO:0000313" key="6">
    <source>
        <dbReference type="EMBL" id="MBB4657847.1"/>
    </source>
</evidence>
<comment type="similarity">
    <text evidence="1">Belongs to the glycosyltransferase 2 family.</text>
</comment>
<name>A0A840HZK2_9PROT</name>
<keyword evidence="3 6" id="KW-0808">Transferase</keyword>
<proteinExistence type="inferred from homology"/>
<organism evidence="6 7">
    <name type="scientific">Parvularcula dongshanensis</name>
    <dbReference type="NCBI Taxonomy" id="1173995"/>
    <lineage>
        <taxon>Bacteria</taxon>
        <taxon>Pseudomonadati</taxon>
        <taxon>Pseudomonadota</taxon>
        <taxon>Alphaproteobacteria</taxon>
        <taxon>Parvularculales</taxon>
        <taxon>Parvularculaceae</taxon>
        <taxon>Parvularcula</taxon>
    </lineage>
</organism>
<feature type="domain" description="Glycosyltransferase 2-like" evidence="4">
    <location>
        <begin position="24"/>
        <end position="84"/>
    </location>
</feature>
<dbReference type="InterPro" id="IPR029044">
    <property type="entry name" value="Nucleotide-diphossugar_trans"/>
</dbReference>
<dbReference type="Gene3D" id="3.90.550.10">
    <property type="entry name" value="Spore Coat Polysaccharide Biosynthesis Protein SpsA, Chain A"/>
    <property type="match status" value="1"/>
</dbReference>
<feature type="domain" description="Galactosyltransferase C-terminal" evidence="5">
    <location>
        <begin position="125"/>
        <end position="185"/>
    </location>
</feature>
<dbReference type="EMBL" id="JACHOB010000001">
    <property type="protein sequence ID" value="MBB4657847.1"/>
    <property type="molecule type" value="Genomic_DNA"/>
</dbReference>
<evidence type="ECO:0000259" key="4">
    <source>
        <dbReference type="Pfam" id="PF00535"/>
    </source>
</evidence>
<dbReference type="SUPFAM" id="SSF53448">
    <property type="entry name" value="Nucleotide-diphospho-sugar transferases"/>
    <property type="match status" value="1"/>
</dbReference>
<dbReference type="GO" id="GO:0016757">
    <property type="term" value="F:glycosyltransferase activity"/>
    <property type="evidence" value="ECO:0007669"/>
    <property type="project" value="UniProtKB-KW"/>
</dbReference>
<evidence type="ECO:0000313" key="7">
    <source>
        <dbReference type="Proteomes" id="UP000563524"/>
    </source>
</evidence>
<sequence>MPPDELVITYMQNDPHPLPEDLPFEVRVCFAEDNPLPLAAARNCAAKAATGDILIFLDVDCVPSPSLVMAYAMELSETDGCLMGEVLYLPEGGTREADVFRLDEIGSRHPSKPKAPTTGLVPEPDYGELWGLSFALRRSTFERCGGLDERFTGYGGEETDFARTLEACGVPLYRCGGARAYHQYHAVYQPPLHHFDDIVRNAELFQKKWGDWPMDYWLGQFESQGLIARGEAGIDVLRRPEAAEVDAAKAPPGTLFS</sequence>
<evidence type="ECO:0000259" key="5">
    <source>
        <dbReference type="Pfam" id="PF02709"/>
    </source>
</evidence>
<dbReference type="InterPro" id="IPR001173">
    <property type="entry name" value="Glyco_trans_2-like"/>
</dbReference>